<dbReference type="Pfam" id="PF02639">
    <property type="entry name" value="DUF188"/>
    <property type="match status" value="1"/>
</dbReference>
<gene>
    <name evidence="3" type="ORF">KHM83_16740</name>
</gene>
<keyword evidence="4" id="KW-1185">Reference proteome</keyword>
<comment type="similarity">
    <text evidence="1 2">Belongs to the UPF0178 family.</text>
</comment>
<sequence>MYIYIDADACPVVGIAEQIAKKYHISVILICDLNHALKSSYSHVITVETGRDAVDFELLKRCRKGDIVITQDYGLAAMILGKEAYPIHQSGMWYTNENIDQMLMTRHLNQKMRKRKHIKGPKKRSNEMDRQFEEGLVNLIEHIGAASLSET</sequence>
<organism evidence="3 4">
    <name type="scientific">Fusibacter paucivorans</name>
    <dbReference type="NCBI Taxonomy" id="76009"/>
    <lineage>
        <taxon>Bacteria</taxon>
        <taxon>Bacillati</taxon>
        <taxon>Bacillota</taxon>
        <taxon>Clostridia</taxon>
        <taxon>Eubacteriales</taxon>
        <taxon>Eubacteriales Family XII. Incertae Sedis</taxon>
        <taxon>Fusibacter</taxon>
    </lineage>
</organism>
<protein>
    <recommendedName>
        <fullName evidence="2">UPF0178 protein KHM83_16740</fullName>
    </recommendedName>
</protein>
<dbReference type="InterPro" id="IPR003791">
    <property type="entry name" value="UPF0178"/>
</dbReference>
<evidence type="ECO:0000313" key="4">
    <source>
        <dbReference type="Proteomes" id="UP000746471"/>
    </source>
</evidence>
<comment type="caution">
    <text evidence="3">The sequence shown here is derived from an EMBL/GenBank/DDBJ whole genome shotgun (WGS) entry which is preliminary data.</text>
</comment>
<accession>A0ABS5PT40</accession>
<dbReference type="EMBL" id="JAHBCL010000037">
    <property type="protein sequence ID" value="MBS7528339.1"/>
    <property type="molecule type" value="Genomic_DNA"/>
</dbReference>
<evidence type="ECO:0000256" key="2">
    <source>
        <dbReference type="HAMAP-Rule" id="MF_00489"/>
    </source>
</evidence>
<dbReference type="RefSeq" id="WP_213238198.1">
    <property type="nucleotide sequence ID" value="NZ_JAHBCL010000037.1"/>
</dbReference>
<dbReference type="PANTHER" id="PTHR35146:SF1">
    <property type="entry name" value="UPF0178 PROTEIN YAII"/>
    <property type="match status" value="1"/>
</dbReference>
<dbReference type="Proteomes" id="UP000746471">
    <property type="component" value="Unassembled WGS sequence"/>
</dbReference>
<dbReference type="NCBIfam" id="NF001095">
    <property type="entry name" value="PRK00124.1"/>
    <property type="match status" value="1"/>
</dbReference>
<proteinExistence type="inferred from homology"/>
<dbReference type="PANTHER" id="PTHR35146">
    <property type="entry name" value="UPF0178 PROTEIN YAII"/>
    <property type="match status" value="1"/>
</dbReference>
<evidence type="ECO:0000256" key="1">
    <source>
        <dbReference type="ARBA" id="ARBA00008522"/>
    </source>
</evidence>
<evidence type="ECO:0000313" key="3">
    <source>
        <dbReference type="EMBL" id="MBS7528339.1"/>
    </source>
</evidence>
<dbReference type="HAMAP" id="MF_00489">
    <property type="entry name" value="UPF0178"/>
    <property type="match status" value="1"/>
</dbReference>
<reference evidence="3 4" key="1">
    <citation type="submission" date="2021-05" db="EMBL/GenBank/DDBJ databases">
        <title>Fusibacter ferrireducens sp. nov., an anaerobic, sulfur- and Fe-reducing bacterium isolated from the mangrove sediment.</title>
        <authorList>
            <person name="Qiu D."/>
        </authorList>
    </citation>
    <scope>NUCLEOTIDE SEQUENCE [LARGE SCALE GENOMIC DNA]</scope>
    <source>
        <strain evidence="3 4">DSM 12116</strain>
    </source>
</reference>
<name>A0ABS5PT40_9FIRM</name>